<dbReference type="Proteomes" id="UP001497602">
    <property type="component" value="Unassembled WGS sequence"/>
</dbReference>
<gene>
    <name evidence="5" type="ORF">T190115A13A_90061</name>
</gene>
<keyword evidence="6" id="KW-1185">Reference proteome</keyword>
<evidence type="ECO:0000256" key="1">
    <source>
        <dbReference type="ARBA" id="ARBA00022614"/>
    </source>
</evidence>
<keyword evidence="1" id="KW-0433">Leucine-rich repeat</keyword>
<dbReference type="PANTHER" id="PTHR47566">
    <property type="match status" value="1"/>
</dbReference>
<protein>
    <submittedName>
        <fullName evidence="5">Por secretion system C-terminal sorting domain-containing protein</fullName>
    </submittedName>
</protein>
<keyword evidence="3" id="KW-0677">Repeat</keyword>
<evidence type="ECO:0000256" key="3">
    <source>
        <dbReference type="ARBA" id="ARBA00022737"/>
    </source>
</evidence>
<dbReference type="RefSeq" id="WP_348740313.1">
    <property type="nucleotide sequence ID" value="NZ_CAXJRC010000046.1"/>
</dbReference>
<keyword evidence="2" id="KW-0732">Signal</keyword>
<evidence type="ECO:0000256" key="2">
    <source>
        <dbReference type="ARBA" id="ARBA00022729"/>
    </source>
</evidence>
<dbReference type="Pfam" id="PF18962">
    <property type="entry name" value="Por_Secre_tail"/>
    <property type="match status" value="1"/>
</dbReference>
<dbReference type="Gene3D" id="3.80.10.10">
    <property type="entry name" value="Ribonuclease Inhibitor"/>
    <property type="match status" value="2"/>
</dbReference>
<comment type="caution">
    <text evidence="5">The sequence shown here is derived from an EMBL/GenBank/DDBJ whole genome shotgun (WGS) entry which is preliminary data.</text>
</comment>
<accession>A0ABP1FEC2</accession>
<reference evidence="5 6" key="1">
    <citation type="submission" date="2024-05" db="EMBL/GenBank/DDBJ databases">
        <authorList>
            <person name="Duchaud E."/>
        </authorList>
    </citation>
    <scope>NUCLEOTIDE SEQUENCE [LARGE SCALE GENOMIC DNA]</scope>
    <source>
        <strain evidence="5">Ena-SAMPLE-TAB-13-05-2024-13:56:06:370-140305</strain>
    </source>
</reference>
<dbReference type="InterPro" id="IPR052574">
    <property type="entry name" value="CDIRP"/>
</dbReference>
<evidence type="ECO:0000313" key="5">
    <source>
        <dbReference type="EMBL" id="CAL2108715.1"/>
    </source>
</evidence>
<feature type="domain" description="Secretion system C-terminal sorting" evidence="4">
    <location>
        <begin position="597"/>
        <end position="661"/>
    </location>
</feature>
<evidence type="ECO:0000259" key="4">
    <source>
        <dbReference type="Pfam" id="PF18962"/>
    </source>
</evidence>
<dbReference type="PANTHER" id="PTHR47566:SF1">
    <property type="entry name" value="PROTEIN NUD1"/>
    <property type="match status" value="1"/>
</dbReference>
<dbReference type="InterPro" id="IPR032675">
    <property type="entry name" value="LRR_dom_sf"/>
</dbReference>
<proteinExistence type="predicted"/>
<evidence type="ECO:0000313" key="6">
    <source>
        <dbReference type="Proteomes" id="UP001497602"/>
    </source>
</evidence>
<dbReference type="SUPFAM" id="SSF52058">
    <property type="entry name" value="L domain-like"/>
    <property type="match status" value="2"/>
</dbReference>
<dbReference type="EMBL" id="CAXJRC010000046">
    <property type="protein sequence ID" value="CAL2108715.1"/>
    <property type="molecule type" value="Genomic_DNA"/>
</dbReference>
<dbReference type="InterPro" id="IPR026444">
    <property type="entry name" value="Secre_tail"/>
</dbReference>
<dbReference type="NCBIfam" id="TIGR04183">
    <property type="entry name" value="Por_Secre_tail"/>
    <property type="match status" value="1"/>
</dbReference>
<organism evidence="5 6">
    <name type="scientific">Tenacibaculum vairaonense</name>
    <dbReference type="NCBI Taxonomy" id="3137860"/>
    <lineage>
        <taxon>Bacteria</taxon>
        <taxon>Pseudomonadati</taxon>
        <taxon>Bacteroidota</taxon>
        <taxon>Flavobacteriia</taxon>
        <taxon>Flavobacteriales</taxon>
        <taxon>Flavobacteriaceae</taxon>
        <taxon>Tenacibaculum</taxon>
    </lineage>
</organism>
<name>A0ABP1FEC2_9FLAO</name>
<sequence length="663" mass="74408">MRKNYFFILLLVVYSIGAISQNVNIPDANFKNYLLGKSSINTNKDDEIQISEAIAFTGEIDCYGDMISDLTGIEEFVNLTVLDCANNQLTNLDLSKNIALQNIDCYRNQLTSLILPVTNTLKYVSCYENQLTNLDLSNNEGLKNISCKSNKLTNLVLPKTTILEKVNCDKNELTSLDVTANTGLIELDIDENKIAIIDLSQNTVLNKFYGRGNYIRCIQVADVAVAEGKAYWYKSTLADYNTNCSFPAFVNVPDANFKTFLVASEYRDKNQDGEIDIHEAREIIDLNCSNKEIQNITGIEAFVNLEALRCYNNQLTKLDVSKNTKLKTLRCYDNLISEINISQSPLIKRLNLDNNLLSYIDISNNPNLTDLNCAKNGLTSLDLSKNTLLEDLYIPENQLASLDLSNNLKLDYLVCSDNLLTSLDITKNTLLERISLRNNQLTGDLDVSQNIKLEYIDILNNKVTNIDVTKNTLLEEILAGDNQISTIDFSKNLKLERVSLDENNITNLDFSNNKFLNYVLVSENKLATLNVKNGFNSRLTKLISYLNPTLTCIQVDNVSLAESKDWIKDATANYSVDCGYSVGVDEFLTDAITIGNNPVQDSLTINSAIDLDIIAVEVYNLVGKQLVVTKETEIDFRSFSKGMYLLKIETSDHKIALKKIIKE</sequence>